<dbReference type="Proteomes" id="UP001165190">
    <property type="component" value="Unassembled WGS sequence"/>
</dbReference>
<dbReference type="Gene3D" id="3.30.40.10">
    <property type="entry name" value="Zinc/RING finger domain, C3HC4 (zinc finger)"/>
    <property type="match status" value="1"/>
</dbReference>
<dbReference type="InterPro" id="IPR000306">
    <property type="entry name" value="Znf_FYVE"/>
</dbReference>
<dbReference type="PROSITE" id="PS50178">
    <property type="entry name" value="ZF_FYVE"/>
    <property type="match status" value="1"/>
</dbReference>
<evidence type="ECO:0000256" key="4">
    <source>
        <dbReference type="PROSITE-ProRule" id="PRU00091"/>
    </source>
</evidence>
<proteinExistence type="predicted"/>
<name>A0A9W7IDH6_HIBTR</name>
<dbReference type="Pfam" id="PF01363">
    <property type="entry name" value="FYVE"/>
    <property type="match status" value="1"/>
</dbReference>
<dbReference type="PANTHER" id="PTHR47553:SF1">
    <property type="entry name" value="RING_FYVE_PHD ZINC FINGER SUPERFAMILY PROTEIN"/>
    <property type="match status" value="1"/>
</dbReference>
<dbReference type="InterPro" id="IPR017455">
    <property type="entry name" value="Znf_FYVE-rel"/>
</dbReference>
<evidence type="ECO:0000256" key="3">
    <source>
        <dbReference type="ARBA" id="ARBA00022833"/>
    </source>
</evidence>
<dbReference type="InterPro" id="IPR013083">
    <property type="entry name" value="Znf_RING/FYVE/PHD"/>
</dbReference>
<keyword evidence="3" id="KW-0862">Zinc</keyword>
<reference evidence="7" key="1">
    <citation type="submission" date="2023-05" db="EMBL/GenBank/DDBJ databases">
        <title>Genome and transcriptome analyses reveal genes involved in the formation of fine ridges on petal epidermal cells in Hibiscus trionum.</title>
        <authorList>
            <person name="Koshimizu S."/>
            <person name="Masuda S."/>
            <person name="Ishii T."/>
            <person name="Shirasu K."/>
            <person name="Hoshino A."/>
            <person name="Arita M."/>
        </authorList>
    </citation>
    <scope>NUCLEOTIDE SEQUENCE</scope>
    <source>
        <strain evidence="7">Hamamatsu line</strain>
    </source>
</reference>
<dbReference type="AlphaFoldDB" id="A0A9W7IDH6"/>
<protein>
    <recommendedName>
        <fullName evidence="6">FYVE-type domain-containing protein</fullName>
    </recommendedName>
</protein>
<gene>
    <name evidence="7" type="ORF">HRI_002991000</name>
</gene>
<evidence type="ECO:0000259" key="6">
    <source>
        <dbReference type="PROSITE" id="PS50178"/>
    </source>
</evidence>
<evidence type="ECO:0000313" key="7">
    <source>
        <dbReference type="EMBL" id="GMI93217.1"/>
    </source>
</evidence>
<evidence type="ECO:0000256" key="1">
    <source>
        <dbReference type="ARBA" id="ARBA00022723"/>
    </source>
</evidence>
<sequence>MLEKIGLRGTTWEVDSSHCQGCSSQFTFINRKHHCRRCGGIFCNCCSQQRMVLCGHGDLSVRVCEPCKKLEEAARFEFRHGYRSRAGRGSLKPALKDEDDVLNRILGAGGKETSSSSVVTSNNETISSVQRETSGAMCSDGQVVVSHDGGGEMHKSQSVDQCMQNDMASISPEKLRQQALEEKRSTKFLKEKGNRRKLLEPLREGRS</sequence>
<dbReference type="PANTHER" id="PTHR47553">
    <property type="entry name" value="MYOSIN-11"/>
    <property type="match status" value="1"/>
</dbReference>
<dbReference type="SMART" id="SM00064">
    <property type="entry name" value="FYVE"/>
    <property type="match status" value="1"/>
</dbReference>
<evidence type="ECO:0000256" key="5">
    <source>
        <dbReference type="SAM" id="MobiDB-lite"/>
    </source>
</evidence>
<dbReference type="SUPFAM" id="SSF57903">
    <property type="entry name" value="FYVE/PHD zinc finger"/>
    <property type="match status" value="1"/>
</dbReference>
<keyword evidence="1" id="KW-0479">Metal-binding</keyword>
<comment type="caution">
    <text evidence="7">The sequence shown here is derived from an EMBL/GenBank/DDBJ whole genome shotgun (WGS) entry which is preliminary data.</text>
</comment>
<evidence type="ECO:0000256" key="2">
    <source>
        <dbReference type="ARBA" id="ARBA00022771"/>
    </source>
</evidence>
<dbReference type="InterPro" id="IPR011011">
    <property type="entry name" value="Znf_FYVE_PHD"/>
</dbReference>
<keyword evidence="2 4" id="KW-0863">Zinc-finger</keyword>
<keyword evidence="8" id="KW-1185">Reference proteome</keyword>
<feature type="domain" description="FYVE-type" evidence="6">
    <location>
        <begin position="13"/>
        <end position="72"/>
    </location>
</feature>
<evidence type="ECO:0000313" key="8">
    <source>
        <dbReference type="Proteomes" id="UP001165190"/>
    </source>
</evidence>
<feature type="region of interest" description="Disordered" evidence="5">
    <location>
        <begin position="183"/>
        <end position="207"/>
    </location>
</feature>
<accession>A0A9W7IDH6</accession>
<organism evidence="7 8">
    <name type="scientific">Hibiscus trionum</name>
    <name type="common">Flower of an hour</name>
    <dbReference type="NCBI Taxonomy" id="183268"/>
    <lineage>
        <taxon>Eukaryota</taxon>
        <taxon>Viridiplantae</taxon>
        <taxon>Streptophyta</taxon>
        <taxon>Embryophyta</taxon>
        <taxon>Tracheophyta</taxon>
        <taxon>Spermatophyta</taxon>
        <taxon>Magnoliopsida</taxon>
        <taxon>eudicotyledons</taxon>
        <taxon>Gunneridae</taxon>
        <taxon>Pentapetalae</taxon>
        <taxon>rosids</taxon>
        <taxon>malvids</taxon>
        <taxon>Malvales</taxon>
        <taxon>Malvaceae</taxon>
        <taxon>Malvoideae</taxon>
        <taxon>Hibiscus</taxon>
    </lineage>
</organism>
<dbReference type="EMBL" id="BSYR01000025">
    <property type="protein sequence ID" value="GMI93217.1"/>
    <property type="molecule type" value="Genomic_DNA"/>
</dbReference>
<dbReference type="OrthoDB" id="1000220at2759"/>
<dbReference type="GO" id="GO:0008270">
    <property type="term" value="F:zinc ion binding"/>
    <property type="evidence" value="ECO:0007669"/>
    <property type="project" value="UniProtKB-KW"/>
</dbReference>